<protein>
    <submittedName>
        <fullName evidence="1">Uncharacterized protein</fullName>
    </submittedName>
</protein>
<organism evidence="1 2">
    <name type="scientific">Trichinella papuae</name>
    <dbReference type="NCBI Taxonomy" id="268474"/>
    <lineage>
        <taxon>Eukaryota</taxon>
        <taxon>Metazoa</taxon>
        <taxon>Ecdysozoa</taxon>
        <taxon>Nematoda</taxon>
        <taxon>Enoplea</taxon>
        <taxon>Dorylaimia</taxon>
        <taxon>Trichinellida</taxon>
        <taxon>Trichinellidae</taxon>
        <taxon>Trichinella</taxon>
    </lineage>
</organism>
<gene>
    <name evidence="1" type="ORF">T10_1054</name>
</gene>
<name>A0A0V1MD92_9BILA</name>
<keyword evidence="2" id="KW-1185">Reference proteome</keyword>
<comment type="caution">
    <text evidence="1">The sequence shown here is derived from an EMBL/GenBank/DDBJ whole genome shotgun (WGS) entry which is preliminary data.</text>
</comment>
<dbReference type="EMBL" id="JYDO01000135">
    <property type="protein sequence ID" value="KRZ69504.1"/>
    <property type="molecule type" value="Genomic_DNA"/>
</dbReference>
<reference evidence="1 2" key="1">
    <citation type="submission" date="2015-01" db="EMBL/GenBank/DDBJ databases">
        <title>Evolution of Trichinella species and genotypes.</title>
        <authorList>
            <person name="Korhonen P.K."/>
            <person name="Edoardo P."/>
            <person name="Giuseppe L.R."/>
            <person name="Gasser R.B."/>
        </authorList>
    </citation>
    <scope>NUCLEOTIDE SEQUENCE [LARGE SCALE GENOMIC DNA]</scope>
    <source>
        <strain evidence="1">ISS1980</strain>
    </source>
</reference>
<accession>A0A0V1MD92</accession>
<evidence type="ECO:0000313" key="2">
    <source>
        <dbReference type="Proteomes" id="UP000054843"/>
    </source>
</evidence>
<dbReference type="AlphaFoldDB" id="A0A0V1MD92"/>
<sequence>MSKMYQLVKCMHPGSVLRDLQRDCLPNGIVFDESLQHTLTYRYLAIYHKKD</sequence>
<proteinExistence type="predicted"/>
<evidence type="ECO:0000313" key="1">
    <source>
        <dbReference type="EMBL" id="KRZ69504.1"/>
    </source>
</evidence>
<dbReference type="Proteomes" id="UP000054843">
    <property type="component" value="Unassembled WGS sequence"/>
</dbReference>